<proteinExistence type="predicted"/>
<dbReference type="InterPro" id="IPR032265">
    <property type="entry name" value="DUF4831"/>
</dbReference>
<dbReference type="Proteomes" id="UP000824202">
    <property type="component" value="Unassembled WGS sequence"/>
</dbReference>
<gene>
    <name evidence="2" type="ORF">H9863_05575</name>
</gene>
<dbReference type="EMBL" id="DXFT01000105">
    <property type="protein sequence ID" value="HIX03568.1"/>
    <property type="molecule type" value="Genomic_DNA"/>
</dbReference>
<feature type="chain" id="PRO_5039578320" evidence="1">
    <location>
        <begin position="20"/>
        <end position="373"/>
    </location>
</feature>
<accession>A0A9D1UZX9</accession>
<reference evidence="2" key="2">
    <citation type="submission" date="2021-04" db="EMBL/GenBank/DDBJ databases">
        <authorList>
            <person name="Gilroy R."/>
        </authorList>
    </citation>
    <scope>NUCLEOTIDE SEQUENCE</scope>
    <source>
        <strain evidence="2">23274</strain>
    </source>
</reference>
<comment type="caution">
    <text evidence="2">The sequence shown here is derived from an EMBL/GenBank/DDBJ whole genome shotgun (WGS) entry which is preliminary data.</text>
</comment>
<evidence type="ECO:0000256" key="1">
    <source>
        <dbReference type="SAM" id="SignalP"/>
    </source>
</evidence>
<dbReference type="Pfam" id="PF16115">
    <property type="entry name" value="DUF4831"/>
    <property type="match status" value="2"/>
</dbReference>
<reference evidence="2" key="1">
    <citation type="journal article" date="2021" name="PeerJ">
        <title>Extensive microbial diversity within the chicken gut microbiome revealed by metagenomics and culture.</title>
        <authorList>
            <person name="Gilroy R."/>
            <person name="Ravi A."/>
            <person name="Getino M."/>
            <person name="Pursley I."/>
            <person name="Horton D.L."/>
            <person name="Alikhan N.F."/>
            <person name="Baker D."/>
            <person name="Gharbi K."/>
            <person name="Hall N."/>
            <person name="Watson M."/>
            <person name="Adriaenssens E.M."/>
            <person name="Foster-Nyarko E."/>
            <person name="Jarju S."/>
            <person name="Secka A."/>
            <person name="Antonio M."/>
            <person name="Oren A."/>
            <person name="Chaudhuri R.R."/>
            <person name="La Ragione R."/>
            <person name="Hildebrand F."/>
            <person name="Pallen M.J."/>
        </authorList>
    </citation>
    <scope>NUCLEOTIDE SEQUENCE</scope>
    <source>
        <strain evidence="2">23274</strain>
    </source>
</reference>
<organism evidence="2 3">
    <name type="scientific">Candidatus Odoribacter faecigallinarum</name>
    <dbReference type="NCBI Taxonomy" id="2838706"/>
    <lineage>
        <taxon>Bacteria</taxon>
        <taxon>Pseudomonadati</taxon>
        <taxon>Bacteroidota</taxon>
        <taxon>Bacteroidia</taxon>
        <taxon>Bacteroidales</taxon>
        <taxon>Odoribacteraceae</taxon>
        <taxon>Odoribacter</taxon>
    </lineage>
</organism>
<evidence type="ECO:0000313" key="2">
    <source>
        <dbReference type="EMBL" id="HIX03568.1"/>
    </source>
</evidence>
<name>A0A9D1UZX9_9BACT</name>
<evidence type="ECO:0000313" key="3">
    <source>
        <dbReference type="Proteomes" id="UP000824202"/>
    </source>
</evidence>
<keyword evidence="1" id="KW-0732">Signal</keyword>
<protein>
    <submittedName>
        <fullName evidence="2">DUF4831 family protein</fullName>
    </submittedName>
</protein>
<sequence length="373" mass="42537">MRKVLIVCFILTMVLGVNAQKKKELTTAVEVNYCLPKVVYQLEVTMECTHCIPGPYWKYAEKELGMVPKIIRDEERWELKNIRVKPIFVPDEKAVYSISASTDYIPLTLTLSAEGFLAGVSAGEGTEVGNYGMMKYRNDEEEEVEYVDIMKFKTYNYLKEVLDTNYTFQEIDGEMKKIWDPLIRYERKSEMDNVREAVSEIFRIRAERVQLLDAENEVPDGKSLEIILREFDNMEENYLSLFMGKQQKRVVKRTVVCEPVKAGEAVVAFRFSAQEGMTDVKNVSAQTYSLQLKNVVVPASETDTKGSAPAIYYRVPAIGELQLLRGKEVIMTSEAVVPQLGNIKCFPTEVISNDGLMLEFYPQLGSLKSVKKK</sequence>
<feature type="signal peptide" evidence="1">
    <location>
        <begin position="1"/>
        <end position="19"/>
    </location>
</feature>
<dbReference type="AlphaFoldDB" id="A0A9D1UZX9"/>